<keyword evidence="2" id="KW-1185">Reference proteome</keyword>
<reference evidence="1 2" key="1">
    <citation type="journal article" date="2022" name="Int. J. Syst. Evol. Microbiol.">
        <title>Miniphocaeibacter halophilus sp. nov., an ammonium-tolerant acetate-producing bacterium isolated from a biogas system.</title>
        <authorList>
            <person name="Schnurer A."/>
            <person name="Singh A."/>
            <person name="Bi S."/>
            <person name="Qiao W."/>
            <person name="Westerholm M."/>
        </authorList>
    </citation>
    <scope>NUCLEOTIDE SEQUENCE [LARGE SCALE GENOMIC DNA]</scope>
    <source>
        <strain evidence="1 2">AMB_01</strain>
    </source>
</reference>
<organism evidence="1 2">
    <name type="scientific">Miniphocaeibacter halophilus</name>
    <dbReference type="NCBI Taxonomy" id="2931922"/>
    <lineage>
        <taxon>Bacteria</taxon>
        <taxon>Bacillati</taxon>
        <taxon>Bacillota</taxon>
        <taxon>Tissierellia</taxon>
        <taxon>Tissierellales</taxon>
        <taxon>Peptoniphilaceae</taxon>
        <taxon>Miniphocaeibacter</taxon>
    </lineage>
</organism>
<accession>A0AC61MRR3</accession>
<sequence length="265" mass="30917">MIDLHNHSEFSFDSKTPIEENIQAAINKNLKYIAVTDHMDLIKVTDNYEDGIDIPGYFEKVKILKEKYKDKIKVLYGIEVGIQYETAKKNDEITSQFDFDFIIGSIHSLKEQDIVLDRLFYKYPPRDLYKLYYTEMLKAVESTKNFDVLGHIDYIDRYAPSNKTIPNIIEYKDIIEEILKYLIKNNKGIEVNTAGIRAGLSYMHPKKEVLKWYRELGGEIITIGSDAHRKEDIGEGVFEACEMLKELGFKGVYVFEKRVPKKIEF</sequence>
<evidence type="ECO:0000313" key="1">
    <source>
        <dbReference type="EMBL" id="QQK08181.1"/>
    </source>
</evidence>
<dbReference type="Proteomes" id="UP000595814">
    <property type="component" value="Chromosome"/>
</dbReference>
<gene>
    <name evidence="1" type="ORF">JFY71_01200</name>
</gene>
<name>A0AC61MRR3_9FIRM</name>
<protein>
    <submittedName>
        <fullName evidence="1">Histidinol-phosphatase HisJ family protein</fullName>
    </submittedName>
</protein>
<evidence type="ECO:0000313" key="2">
    <source>
        <dbReference type="Proteomes" id="UP000595814"/>
    </source>
</evidence>
<dbReference type="EMBL" id="CP066744">
    <property type="protein sequence ID" value="QQK08181.1"/>
    <property type="molecule type" value="Genomic_DNA"/>
</dbReference>
<proteinExistence type="predicted"/>